<evidence type="ECO:0000313" key="4">
    <source>
        <dbReference type="Proteomes" id="UP000515145"/>
    </source>
</evidence>
<dbReference type="PANTHER" id="PTHR11346:SF112">
    <property type="entry name" value="GALECTIN"/>
    <property type="match status" value="1"/>
</dbReference>
<protein>
    <recommendedName>
        <fullName evidence="2">Galectin</fullName>
    </recommendedName>
</protein>
<gene>
    <name evidence="5" type="primary">LOC114439765</name>
</gene>
<accession>A0A6P7IR71</accession>
<dbReference type="InterPro" id="IPR013320">
    <property type="entry name" value="ConA-like_dom_sf"/>
</dbReference>
<sequence>MTGMIIKNWSFREGQTLTINGFIKPNATHFAVNINNSNNNDIALRIYPCFSADSDDDVVLFNSRKGGAWGLEIRQPGNPFIQGKDFKIVIEFTPDGFQGNLQDKPFTFPNRLENCKYTGLSFEGGVRIQSVEIK</sequence>
<dbReference type="Proteomes" id="UP000515145">
    <property type="component" value="Chromosome 8"/>
</dbReference>
<dbReference type="GO" id="GO:0005615">
    <property type="term" value="C:extracellular space"/>
    <property type="evidence" value="ECO:0007669"/>
    <property type="project" value="TreeGrafter"/>
</dbReference>
<dbReference type="GeneID" id="114439765"/>
<dbReference type="InterPro" id="IPR001079">
    <property type="entry name" value="Galectin_CRD"/>
</dbReference>
<dbReference type="PROSITE" id="PS51304">
    <property type="entry name" value="GALECTIN"/>
    <property type="match status" value="1"/>
</dbReference>
<dbReference type="Gene3D" id="2.60.120.200">
    <property type="match status" value="1"/>
</dbReference>
<reference evidence="5" key="1">
    <citation type="submission" date="2025-08" db="UniProtKB">
        <authorList>
            <consortium name="RefSeq"/>
        </authorList>
    </citation>
    <scope>IDENTIFICATION</scope>
</reference>
<dbReference type="GO" id="GO:0043236">
    <property type="term" value="F:laminin binding"/>
    <property type="evidence" value="ECO:0007669"/>
    <property type="project" value="TreeGrafter"/>
</dbReference>
<dbReference type="CDD" id="cd00070">
    <property type="entry name" value="GLECT"/>
    <property type="match status" value="1"/>
</dbReference>
<dbReference type="SMART" id="SM00276">
    <property type="entry name" value="GLECT"/>
    <property type="match status" value="1"/>
</dbReference>
<dbReference type="SUPFAM" id="SSF49899">
    <property type="entry name" value="Concanavalin A-like lectins/glucanases"/>
    <property type="match status" value="1"/>
</dbReference>
<dbReference type="PANTHER" id="PTHR11346">
    <property type="entry name" value="GALECTIN"/>
    <property type="match status" value="1"/>
</dbReference>
<dbReference type="GO" id="GO:0030246">
    <property type="term" value="F:carbohydrate binding"/>
    <property type="evidence" value="ECO:0007669"/>
    <property type="project" value="UniProtKB-UniRule"/>
</dbReference>
<dbReference type="OrthoDB" id="6251307at2759"/>
<keyword evidence="1 2" id="KW-0430">Lectin</keyword>
<dbReference type="InParanoid" id="A0A6P7IR71"/>
<proteinExistence type="predicted"/>
<feature type="domain" description="Galectin" evidence="3">
    <location>
        <begin position="3"/>
        <end position="134"/>
    </location>
</feature>
<dbReference type="Pfam" id="PF00337">
    <property type="entry name" value="Gal-bind_lectin"/>
    <property type="match status" value="1"/>
</dbReference>
<keyword evidence="4" id="KW-1185">Reference proteome</keyword>
<evidence type="ECO:0000256" key="2">
    <source>
        <dbReference type="RuleBase" id="RU102079"/>
    </source>
</evidence>
<dbReference type="RefSeq" id="XP_028267721.1">
    <property type="nucleotide sequence ID" value="XM_028411920.1"/>
</dbReference>
<evidence type="ECO:0000256" key="1">
    <source>
        <dbReference type="ARBA" id="ARBA00022734"/>
    </source>
</evidence>
<name>A0A6P7IR71_9TELE</name>
<organism evidence="4 5">
    <name type="scientific">Parambassis ranga</name>
    <name type="common">Indian glassy fish</name>
    <dbReference type="NCBI Taxonomy" id="210632"/>
    <lineage>
        <taxon>Eukaryota</taxon>
        <taxon>Metazoa</taxon>
        <taxon>Chordata</taxon>
        <taxon>Craniata</taxon>
        <taxon>Vertebrata</taxon>
        <taxon>Euteleostomi</taxon>
        <taxon>Actinopterygii</taxon>
        <taxon>Neopterygii</taxon>
        <taxon>Teleostei</taxon>
        <taxon>Neoteleostei</taxon>
        <taxon>Acanthomorphata</taxon>
        <taxon>Ovalentaria</taxon>
        <taxon>Ambassidae</taxon>
        <taxon>Parambassis</taxon>
    </lineage>
</organism>
<dbReference type="AlphaFoldDB" id="A0A6P7IR71"/>
<dbReference type="InterPro" id="IPR044156">
    <property type="entry name" value="Galectin-like"/>
</dbReference>
<dbReference type="GO" id="GO:0016936">
    <property type="term" value="F:galactoside binding"/>
    <property type="evidence" value="ECO:0007669"/>
    <property type="project" value="TreeGrafter"/>
</dbReference>
<dbReference type="SMART" id="SM00908">
    <property type="entry name" value="Gal-bind_lectin"/>
    <property type="match status" value="1"/>
</dbReference>
<evidence type="ECO:0000313" key="5">
    <source>
        <dbReference type="RefSeq" id="XP_028267721.1"/>
    </source>
</evidence>
<evidence type="ECO:0000259" key="3">
    <source>
        <dbReference type="PROSITE" id="PS51304"/>
    </source>
</evidence>